<feature type="region of interest" description="Disordered" evidence="1">
    <location>
        <begin position="1"/>
        <end position="93"/>
    </location>
</feature>
<dbReference type="AlphaFoldDB" id="A0A2I0HTU5"/>
<name>A0A2I0HTU5_PUNGR</name>
<feature type="compositionally biased region" description="Basic residues" evidence="1">
    <location>
        <begin position="37"/>
        <end position="51"/>
    </location>
</feature>
<feature type="compositionally biased region" description="Low complexity" evidence="1">
    <location>
        <begin position="65"/>
        <end position="74"/>
    </location>
</feature>
<protein>
    <submittedName>
        <fullName evidence="2">Uncharacterized protein</fullName>
    </submittedName>
</protein>
<accession>A0A2I0HTU5</accession>
<evidence type="ECO:0000313" key="2">
    <source>
        <dbReference type="EMBL" id="PKI35137.1"/>
    </source>
</evidence>
<gene>
    <name evidence="2" type="ORF">CRG98_044488</name>
</gene>
<comment type="caution">
    <text evidence="2">The sequence shown here is derived from an EMBL/GenBank/DDBJ whole genome shotgun (WGS) entry which is preliminary data.</text>
</comment>
<sequence length="93" mass="9902">MKGDFGRLDSDEKIERKEWSGPPIGNPDPSTGVAGAHRGRRRPRWSGRGRRLAAPTPNRPRTSESESSVDSGSGKPIGDPDTSTEIAGAHIGL</sequence>
<dbReference type="Proteomes" id="UP000233551">
    <property type="component" value="Unassembled WGS sequence"/>
</dbReference>
<organism evidence="2 3">
    <name type="scientific">Punica granatum</name>
    <name type="common">Pomegranate</name>
    <dbReference type="NCBI Taxonomy" id="22663"/>
    <lineage>
        <taxon>Eukaryota</taxon>
        <taxon>Viridiplantae</taxon>
        <taxon>Streptophyta</taxon>
        <taxon>Embryophyta</taxon>
        <taxon>Tracheophyta</taxon>
        <taxon>Spermatophyta</taxon>
        <taxon>Magnoliopsida</taxon>
        <taxon>eudicotyledons</taxon>
        <taxon>Gunneridae</taxon>
        <taxon>Pentapetalae</taxon>
        <taxon>rosids</taxon>
        <taxon>malvids</taxon>
        <taxon>Myrtales</taxon>
        <taxon>Lythraceae</taxon>
        <taxon>Punica</taxon>
    </lineage>
</organism>
<evidence type="ECO:0000313" key="3">
    <source>
        <dbReference type="Proteomes" id="UP000233551"/>
    </source>
</evidence>
<keyword evidence="3" id="KW-1185">Reference proteome</keyword>
<proteinExistence type="predicted"/>
<dbReference type="EMBL" id="PGOL01005440">
    <property type="protein sequence ID" value="PKI35137.1"/>
    <property type="molecule type" value="Genomic_DNA"/>
</dbReference>
<evidence type="ECO:0000256" key="1">
    <source>
        <dbReference type="SAM" id="MobiDB-lite"/>
    </source>
</evidence>
<reference evidence="2 3" key="1">
    <citation type="submission" date="2017-11" db="EMBL/GenBank/DDBJ databases">
        <title>De-novo sequencing of pomegranate (Punica granatum L.) genome.</title>
        <authorList>
            <person name="Akparov Z."/>
            <person name="Amiraslanov A."/>
            <person name="Hajiyeva S."/>
            <person name="Abbasov M."/>
            <person name="Kaur K."/>
            <person name="Hamwieh A."/>
            <person name="Solovyev V."/>
            <person name="Salamov A."/>
            <person name="Braich B."/>
            <person name="Kosarev P."/>
            <person name="Mahmoud A."/>
            <person name="Hajiyev E."/>
            <person name="Babayeva S."/>
            <person name="Izzatullayeva V."/>
            <person name="Mammadov A."/>
            <person name="Mammadov A."/>
            <person name="Sharifova S."/>
            <person name="Ojaghi J."/>
            <person name="Eynullazada K."/>
            <person name="Bayramov B."/>
            <person name="Abdulazimova A."/>
            <person name="Shahmuradov I."/>
        </authorList>
    </citation>
    <scope>NUCLEOTIDE SEQUENCE [LARGE SCALE GENOMIC DNA]</scope>
    <source>
        <strain evidence="3">cv. AG2017</strain>
        <tissue evidence="2">Leaf</tissue>
    </source>
</reference>
<feature type="compositionally biased region" description="Basic and acidic residues" evidence="1">
    <location>
        <begin position="1"/>
        <end position="19"/>
    </location>
</feature>